<organism evidence="4 5">
    <name type="scientific">Paenibacillus forsythiae</name>
    <dbReference type="NCBI Taxonomy" id="365616"/>
    <lineage>
        <taxon>Bacteria</taxon>
        <taxon>Bacillati</taxon>
        <taxon>Bacillota</taxon>
        <taxon>Bacilli</taxon>
        <taxon>Bacillales</taxon>
        <taxon>Paenibacillaceae</taxon>
        <taxon>Paenibacillus</taxon>
    </lineage>
</organism>
<keyword evidence="5" id="KW-1185">Reference proteome</keyword>
<dbReference type="EMBL" id="JAUSUY010000005">
    <property type="protein sequence ID" value="MDT3425987.1"/>
    <property type="molecule type" value="Genomic_DNA"/>
</dbReference>
<reference evidence="4 5" key="1">
    <citation type="submission" date="2023-07" db="EMBL/GenBank/DDBJ databases">
        <title>Genomic Encyclopedia of Type Strains, Phase IV (KMG-IV): sequencing the most valuable type-strain genomes for metagenomic binning, comparative biology and taxonomic classification.</title>
        <authorList>
            <person name="Goeker M."/>
        </authorList>
    </citation>
    <scope>NUCLEOTIDE SEQUENCE [LARGE SCALE GENOMIC DNA]</scope>
    <source>
        <strain evidence="4 5">T98</strain>
    </source>
</reference>
<evidence type="ECO:0000313" key="5">
    <source>
        <dbReference type="Proteomes" id="UP001248709"/>
    </source>
</evidence>
<evidence type="ECO:0000259" key="3">
    <source>
        <dbReference type="Pfam" id="PF10509"/>
    </source>
</evidence>
<name>A0ABU3H7L5_9BACL</name>
<evidence type="ECO:0000256" key="1">
    <source>
        <dbReference type="ARBA" id="ARBA00022741"/>
    </source>
</evidence>
<accession>A0ABU3H7L5</accession>
<dbReference type="InterPro" id="IPR020568">
    <property type="entry name" value="Ribosomal_Su5_D2-typ_SF"/>
</dbReference>
<keyword evidence="4" id="KW-0808">Transferase</keyword>
<comment type="caution">
    <text evidence="4">The sequence shown here is derived from an EMBL/GenBank/DDBJ whole genome shotgun (WGS) entry which is preliminary data.</text>
</comment>
<dbReference type="RefSeq" id="WP_198027766.1">
    <property type="nucleotide sequence ID" value="NZ_JAUSUY010000005.1"/>
</dbReference>
<proteinExistence type="predicted"/>
<keyword evidence="2" id="KW-0067">ATP-binding</keyword>
<sequence length="162" mass="18087">MPSIADTFQLLDSEIFKERLIDLYGESQEALFSQIERYTSLVNEYTQRFDGTDVYLFSSPGRSEISGNHTDHNLGKVIAASINMDCIGVAEQNTENKIRVKSLTYAEDFTVDLTRREESENASGTYRIVEGILNGFEKFGYRIGGFNVCITSDVISAAGITK</sequence>
<dbReference type="InterPro" id="IPR019539">
    <property type="entry name" value="GalKase_N"/>
</dbReference>
<dbReference type="GO" id="GO:0004335">
    <property type="term" value="F:galactokinase activity"/>
    <property type="evidence" value="ECO:0007669"/>
    <property type="project" value="UniProtKB-EC"/>
</dbReference>
<evidence type="ECO:0000256" key="2">
    <source>
        <dbReference type="ARBA" id="ARBA00022840"/>
    </source>
</evidence>
<dbReference type="Proteomes" id="UP001248709">
    <property type="component" value="Unassembled WGS sequence"/>
</dbReference>
<dbReference type="Pfam" id="PF10509">
    <property type="entry name" value="GalKase_gal_bdg"/>
    <property type="match status" value="1"/>
</dbReference>
<protein>
    <submittedName>
        <fullName evidence="4">Galactokinase</fullName>
        <ecNumber evidence="4">2.7.1.6</ecNumber>
    </submittedName>
</protein>
<dbReference type="InterPro" id="IPR014721">
    <property type="entry name" value="Ribsml_uS5_D2-typ_fold_subgr"/>
</dbReference>
<evidence type="ECO:0000313" key="4">
    <source>
        <dbReference type="EMBL" id="MDT3425987.1"/>
    </source>
</evidence>
<dbReference type="EC" id="2.7.1.6" evidence="4"/>
<dbReference type="Gene3D" id="3.30.230.10">
    <property type="match status" value="1"/>
</dbReference>
<feature type="domain" description="Galactokinase N-terminal" evidence="3">
    <location>
        <begin position="44"/>
        <end position="90"/>
    </location>
</feature>
<dbReference type="SUPFAM" id="SSF54211">
    <property type="entry name" value="Ribosomal protein S5 domain 2-like"/>
    <property type="match status" value="1"/>
</dbReference>
<gene>
    <name evidence="4" type="ORF">J2Z22_001507</name>
</gene>
<keyword evidence="1" id="KW-0547">Nucleotide-binding</keyword>